<dbReference type="SMART" id="SM00862">
    <property type="entry name" value="Trans_reg_C"/>
    <property type="match status" value="1"/>
</dbReference>
<dbReference type="Gene3D" id="6.10.250.690">
    <property type="match status" value="1"/>
</dbReference>
<dbReference type="PROSITE" id="PS51755">
    <property type="entry name" value="OMPR_PHOB"/>
    <property type="match status" value="1"/>
</dbReference>
<evidence type="ECO:0000313" key="6">
    <source>
        <dbReference type="EMBL" id="PNV65898.1"/>
    </source>
</evidence>
<dbReference type="EMBL" id="PPEL01000014">
    <property type="protein sequence ID" value="PNV65898.1"/>
    <property type="molecule type" value="Genomic_DNA"/>
</dbReference>
<sequence length="288" mass="30381">MPAAAHAPAVACAYDAVHAPNASAAPAGTHASGASGSAPAAQPSVLVVEDDAAISDVTCSFLAQEGYACTPAFSGTEARLLLDAHRFDLVICDLMLPGLPGEDVVALVRAQGGTPVIVTSAKGAVSDKVALLRTGADDYLVKPFDLDELLARIEVQLRRVCDVRPAAGDAADAATDAARASGPAAAPHAERTLRFRAWAANEDTRTFAVNGVLIRLTRTEFDLVCALMRRPRKVFTKRELFAAAWHEEPVVEEKTVNTHIGNIRAKLKGTNTEGYIETVWGIGFKLAE</sequence>
<dbReference type="GO" id="GO:0032993">
    <property type="term" value="C:protein-DNA complex"/>
    <property type="evidence" value="ECO:0007669"/>
    <property type="project" value="TreeGrafter"/>
</dbReference>
<protein>
    <submittedName>
        <fullName evidence="6">DNA-binding response regulator</fullName>
    </submittedName>
</protein>
<dbReference type="Proteomes" id="UP000236488">
    <property type="component" value="Unassembled WGS sequence"/>
</dbReference>
<dbReference type="InterPro" id="IPR011006">
    <property type="entry name" value="CheY-like_superfamily"/>
</dbReference>
<feature type="domain" description="Response regulatory" evidence="4">
    <location>
        <begin position="44"/>
        <end position="157"/>
    </location>
</feature>
<dbReference type="SMART" id="SM00448">
    <property type="entry name" value="REC"/>
    <property type="match status" value="1"/>
</dbReference>
<evidence type="ECO:0000313" key="7">
    <source>
        <dbReference type="Proteomes" id="UP000236488"/>
    </source>
</evidence>
<evidence type="ECO:0000256" key="2">
    <source>
        <dbReference type="PROSITE-ProRule" id="PRU00169"/>
    </source>
</evidence>
<dbReference type="SUPFAM" id="SSF52172">
    <property type="entry name" value="CheY-like"/>
    <property type="match status" value="1"/>
</dbReference>
<evidence type="ECO:0000259" key="5">
    <source>
        <dbReference type="PROSITE" id="PS51755"/>
    </source>
</evidence>
<dbReference type="GO" id="GO:0000976">
    <property type="term" value="F:transcription cis-regulatory region binding"/>
    <property type="evidence" value="ECO:0007669"/>
    <property type="project" value="TreeGrafter"/>
</dbReference>
<evidence type="ECO:0000256" key="3">
    <source>
        <dbReference type="PROSITE-ProRule" id="PRU01091"/>
    </source>
</evidence>
<evidence type="ECO:0000259" key="4">
    <source>
        <dbReference type="PROSITE" id="PS50110"/>
    </source>
</evidence>
<dbReference type="PANTHER" id="PTHR48111:SF2">
    <property type="entry name" value="RESPONSE REGULATOR SAER"/>
    <property type="match status" value="1"/>
</dbReference>
<dbReference type="Pfam" id="PF00072">
    <property type="entry name" value="Response_reg"/>
    <property type="match status" value="1"/>
</dbReference>
<feature type="domain" description="OmpR/PhoB-type" evidence="5">
    <location>
        <begin position="190"/>
        <end position="288"/>
    </location>
</feature>
<proteinExistence type="predicted"/>
<comment type="caution">
    <text evidence="6">The sequence shown here is derived from an EMBL/GenBank/DDBJ whole genome shotgun (WGS) entry which is preliminary data.</text>
</comment>
<dbReference type="InterPro" id="IPR036388">
    <property type="entry name" value="WH-like_DNA-bd_sf"/>
</dbReference>
<organism evidence="6 7">
    <name type="scientific">Rubneribacter badeniensis</name>
    <dbReference type="NCBI Taxonomy" id="2070688"/>
    <lineage>
        <taxon>Bacteria</taxon>
        <taxon>Bacillati</taxon>
        <taxon>Actinomycetota</taxon>
        <taxon>Coriobacteriia</taxon>
        <taxon>Eggerthellales</taxon>
        <taxon>Eggerthellaceae</taxon>
        <taxon>Rubneribacter</taxon>
    </lineage>
</organism>
<dbReference type="GO" id="GO:0005829">
    <property type="term" value="C:cytosol"/>
    <property type="evidence" value="ECO:0007669"/>
    <property type="project" value="TreeGrafter"/>
</dbReference>
<keyword evidence="7" id="KW-1185">Reference proteome</keyword>
<dbReference type="SUPFAM" id="SSF46894">
    <property type="entry name" value="C-terminal effector domain of the bipartite response regulators"/>
    <property type="match status" value="1"/>
</dbReference>
<name>A0A2K2U6R0_9ACTN</name>
<dbReference type="GO" id="GO:0000156">
    <property type="term" value="F:phosphorelay response regulator activity"/>
    <property type="evidence" value="ECO:0007669"/>
    <property type="project" value="TreeGrafter"/>
</dbReference>
<dbReference type="GO" id="GO:0006355">
    <property type="term" value="P:regulation of DNA-templated transcription"/>
    <property type="evidence" value="ECO:0007669"/>
    <property type="project" value="InterPro"/>
</dbReference>
<feature type="modified residue" description="4-aspartylphosphate" evidence="2">
    <location>
        <position position="93"/>
    </location>
</feature>
<reference evidence="6 7" key="1">
    <citation type="journal article" date="2018" name="Int. J. Syst. Evol. Microbiol.">
        <title>Rubneribacter badeniensis gen. nov., sp. nov. and Enteroscipio rubneri gen. nov., sp. nov., new members of the Eggerthellaceae isolated from human faeces.</title>
        <authorList>
            <person name="Danylec N."/>
            <person name="Gobl A."/>
            <person name="Stoll D.A."/>
            <person name="Hetzer B."/>
            <person name="Kulling S.E."/>
            <person name="Huch M."/>
        </authorList>
    </citation>
    <scope>NUCLEOTIDE SEQUENCE [LARGE SCALE GENOMIC DNA]</scope>
    <source>
        <strain evidence="6 7">ResAG-85</strain>
    </source>
</reference>
<keyword evidence="2" id="KW-0597">Phosphoprotein</keyword>
<dbReference type="Pfam" id="PF00486">
    <property type="entry name" value="Trans_reg_C"/>
    <property type="match status" value="1"/>
</dbReference>
<dbReference type="PANTHER" id="PTHR48111">
    <property type="entry name" value="REGULATOR OF RPOS"/>
    <property type="match status" value="1"/>
</dbReference>
<accession>A0A2K2U6R0</accession>
<gene>
    <name evidence="6" type="ORF">C2L80_04250</name>
</gene>
<dbReference type="InterPro" id="IPR039420">
    <property type="entry name" value="WalR-like"/>
</dbReference>
<feature type="DNA-binding region" description="OmpR/PhoB-type" evidence="3">
    <location>
        <begin position="190"/>
        <end position="288"/>
    </location>
</feature>
<dbReference type="Gene3D" id="1.10.10.10">
    <property type="entry name" value="Winged helix-like DNA-binding domain superfamily/Winged helix DNA-binding domain"/>
    <property type="match status" value="1"/>
</dbReference>
<dbReference type="AlphaFoldDB" id="A0A2K2U6R0"/>
<dbReference type="PROSITE" id="PS50110">
    <property type="entry name" value="RESPONSE_REGULATORY"/>
    <property type="match status" value="1"/>
</dbReference>
<dbReference type="InterPro" id="IPR016032">
    <property type="entry name" value="Sig_transdc_resp-reg_C-effctor"/>
</dbReference>
<dbReference type="InterPro" id="IPR001789">
    <property type="entry name" value="Sig_transdc_resp-reg_receiver"/>
</dbReference>
<dbReference type="Gene3D" id="3.40.50.2300">
    <property type="match status" value="1"/>
</dbReference>
<dbReference type="InterPro" id="IPR001867">
    <property type="entry name" value="OmpR/PhoB-type_DNA-bd"/>
</dbReference>
<dbReference type="CDD" id="cd00383">
    <property type="entry name" value="trans_reg_C"/>
    <property type="match status" value="1"/>
</dbReference>
<evidence type="ECO:0000256" key="1">
    <source>
        <dbReference type="ARBA" id="ARBA00023125"/>
    </source>
</evidence>
<keyword evidence="1 3" id="KW-0238">DNA-binding</keyword>